<dbReference type="SMART" id="SM00220">
    <property type="entry name" value="S_TKc"/>
    <property type="match status" value="1"/>
</dbReference>
<dbReference type="EMBL" id="JAPFFF010000015">
    <property type="protein sequence ID" value="KAK8866383.1"/>
    <property type="molecule type" value="Genomic_DNA"/>
</dbReference>
<evidence type="ECO:0000256" key="4">
    <source>
        <dbReference type="RuleBase" id="RU000304"/>
    </source>
</evidence>
<dbReference type="Gene3D" id="1.10.510.10">
    <property type="entry name" value="Transferase(Phosphotransferase) domain 1"/>
    <property type="match status" value="1"/>
</dbReference>
<dbReference type="Pfam" id="PF00069">
    <property type="entry name" value="Pkinase"/>
    <property type="match status" value="1"/>
</dbReference>
<keyword evidence="4" id="KW-0418">Kinase</keyword>
<dbReference type="PROSITE" id="PS00108">
    <property type="entry name" value="PROTEIN_KINASE_ST"/>
    <property type="match status" value="1"/>
</dbReference>
<accession>A0ABR2IN17</accession>
<dbReference type="InterPro" id="IPR050117">
    <property type="entry name" value="MAPK"/>
</dbReference>
<feature type="domain" description="Protein kinase" evidence="5">
    <location>
        <begin position="16"/>
        <end position="305"/>
    </location>
</feature>
<evidence type="ECO:0000259" key="5">
    <source>
        <dbReference type="PROSITE" id="PS50011"/>
    </source>
</evidence>
<comment type="caution">
    <text evidence="6">The sequence shown here is derived from an EMBL/GenBank/DDBJ whole genome shotgun (WGS) entry which is preliminary data.</text>
</comment>
<dbReference type="InterPro" id="IPR000719">
    <property type="entry name" value="Prot_kinase_dom"/>
</dbReference>
<keyword evidence="2 3" id="KW-0067">ATP-binding</keyword>
<dbReference type="InterPro" id="IPR008271">
    <property type="entry name" value="Ser/Thr_kinase_AS"/>
</dbReference>
<dbReference type="InterPro" id="IPR011009">
    <property type="entry name" value="Kinase-like_dom_sf"/>
</dbReference>
<gene>
    <name evidence="6" type="ORF">M9Y10_009345</name>
</gene>
<keyword evidence="4" id="KW-0808">Transferase</keyword>
<dbReference type="CDD" id="cd07834">
    <property type="entry name" value="STKc_MAPK"/>
    <property type="match status" value="1"/>
</dbReference>
<protein>
    <recommendedName>
        <fullName evidence="5">Protein kinase domain-containing protein</fullName>
    </recommendedName>
</protein>
<proteinExistence type="inferred from homology"/>
<name>A0ABR2IN17_9EUKA</name>
<dbReference type="PROSITE" id="PS00107">
    <property type="entry name" value="PROTEIN_KINASE_ATP"/>
    <property type="match status" value="1"/>
</dbReference>
<dbReference type="PANTHER" id="PTHR24055">
    <property type="entry name" value="MITOGEN-ACTIVATED PROTEIN KINASE"/>
    <property type="match status" value="1"/>
</dbReference>
<evidence type="ECO:0000256" key="2">
    <source>
        <dbReference type="ARBA" id="ARBA00022840"/>
    </source>
</evidence>
<sequence length="351" mass="40747">MNINIQVLESETQGRYRFIRLLGEGSFGTVFEVEDLKTGKRLAIKRINRAFNSVLDAKRILREIRILSKLHHENITNLIDVTSSSSFQNFHTIYLVIEKMDTDIYRLLKSGQKLSVDHHKYFMYQLLRGLKYIHSAKVVHRDIKPENIFLNSRNELKIGDFGLARIVGNPYSPELQNEAIVTRWYRAPEVLLNMKNYGPSIDVWSAGCVLGELMTRAPLFKGQSNLNMLTLIVDLLGSPTNEDLKQITNSSARTFMDSLPQKNPVPFSQSFRGCDPDEIDLLSKMLTWNPEKRIPVEDALKHKMFSRFHDPFEEPVTFPLTDFEFERPEITLNELRNLLWQEILLHHPEFS</sequence>
<dbReference type="PROSITE" id="PS50011">
    <property type="entry name" value="PROTEIN_KINASE_DOM"/>
    <property type="match status" value="1"/>
</dbReference>
<organism evidence="6 7">
    <name type="scientific">Tritrichomonas musculus</name>
    <dbReference type="NCBI Taxonomy" id="1915356"/>
    <lineage>
        <taxon>Eukaryota</taxon>
        <taxon>Metamonada</taxon>
        <taxon>Parabasalia</taxon>
        <taxon>Tritrichomonadida</taxon>
        <taxon>Tritrichomonadidae</taxon>
        <taxon>Tritrichomonas</taxon>
    </lineage>
</organism>
<evidence type="ECO:0000313" key="6">
    <source>
        <dbReference type="EMBL" id="KAK8866383.1"/>
    </source>
</evidence>
<dbReference type="InterPro" id="IPR017441">
    <property type="entry name" value="Protein_kinase_ATP_BS"/>
</dbReference>
<keyword evidence="4" id="KW-0723">Serine/threonine-protein kinase</keyword>
<keyword evidence="1 3" id="KW-0547">Nucleotide-binding</keyword>
<comment type="similarity">
    <text evidence="4">Belongs to the protein kinase superfamily.</text>
</comment>
<evidence type="ECO:0000313" key="7">
    <source>
        <dbReference type="Proteomes" id="UP001470230"/>
    </source>
</evidence>
<evidence type="ECO:0000256" key="3">
    <source>
        <dbReference type="PROSITE-ProRule" id="PRU10141"/>
    </source>
</evidence>
<feature type="binding site" evidence="3">
    <location>
        <position position="45"/>
    </location>
    <ligand>
        <name>ATP</name>
        <dbReference type="ChEBI" id="CHEBI:30616"/>
    </ligand>
</feature>
<evidence type="ECO:0000256" key="1">
    <source>
        <dbReference type="ARBA" id="ARBA00022741"/>
    </source>
</evidence>
<keyword evidence="7" id="KW-1185">Reference proteome</keyword>
<dbReference type="SUPFAM" id="SSF56112">
    <property type="entry name" value="Protein kinase-like (PK-like)"/>
    <property type="match status" value="1"/>
</dbReference>
<dbReference type="Gene3D" id="3.30.200.20">
    <property type="entry name" value="Phosphorylase Kinase, domain 1"/>
    <property type="match status" value="1"/>
</dbReference>
<dbReference type="Proteomes" id="UP001470230">
    <property type="component" value="Unassembled WGS sequence"/>
</dbReference>
<reference evidence="6 7" key="1">
    <citation type="submission" date="2024-04" db="EMBL/GenBank/DDBJ databases">
        <title>Tritrichomonas musculus Genome.</title>
        <authorList>
            <person name="Alves-Ferreira E."/>
            <person name="Grigg M."/>
            <person name="Lorenzi H."/>
            <person name="Galac M."/>
        </authorList>
    </citation>
    <scope>NUCLEOTIDE SEQUENCE [LARGE SCALE GENOMIC DNA]</scope>
    <source>
        <strain evidence="6 7">EAF2021</strain>
    </source>
</reference>